<feature type="region of interest" description="Disordered" evidence="2">
    <location>
        <begin position="66"/>
        <end position="103"/>
    </location>
</feature>
<dbReference type="AlphaFoldDB" id="A0A2D0RFD1"/>
<keyword evidence="1" id="KW-0175">Coiled coil</keyword>
<organism evidence="4 5">
    <name type="scientific">Ictalurus punctatus</name>
    <name type="common">Channel catfish</name>
    <name type="synonym">Silurus punctatus</name>
    <dbReference type="NCBI Taxonomy" id="7998"/>
    <lineage>
        <taxon>Eukaryota</taxon>
        <taxon>Metazoa</taxon>
        <taxon>Chordata</taxon>
        <taxon>Craniata</taxon>
        <taxon>Vertebrata</taxon>
        <taxon>Euteleostomi</taxon>
        <taxon>Actinopterygii</taxon>
        <taxon>Neopterygii</taxon>
        <taxon>Teleostei</taxon>
        <taxon>Ostariophysi</taxon>
        <taxon>Siluriformes</taxon>
        <taxon>Ictaluridae</taxon>
        <taxon>Ictalurus</taxon>
    </lineage>
</organism>
<evidence type="ECO:0000256" key="1">
    <source>
        <dbReference type="SAM" id="Coils"/>
    </source>
</evidence>
<gene>
    <name evidence="5 6" type="primary">ccdc142</name>
</gene>
<dbReference type="PANTHER" id="PTHR21436">
    <property type="entry name" value="COILED-COIL DOMAIN-CONTAINING PROTEIN 142"/>
    <property type="match status" value="1"/>
</dbReference>
<proteinExistence type="predicted"/>
<evidence type="ECO:0000313" key="6">
    <source>
        <dbReference type="RefSeq" id="XP_017329234.1"/>
    </source>
</evidence>
<evidence type="ECO:0000313" key="4">
    <source>
        <dbReference type="Proteomes" id="UP000221080"/>
    </source>
</evidence>
<feature type="compositionally biased region" description="Low complexity" evidence="2">
    <location>
        <begin position="19"/>
        <end position="28"/>
    </location>
</feature>
<name>A0A2D0RFD1_ICTPU</name>
<dbReference type="RefSeq" id="XP_017329233.1">
    <property type="nucleotide sequence ID" value="XM_017473744.3"/>
</dbReference>
<feature type="domain" description="Coiled-coil protein 142 C-terminal" evidence="3">
    <location>
        <begin position="552"/>
        <end position="1005"/>
    </location>
</feature>
<evidence type="ECO:0000313" key="5">
    <source>
        <dbReference type="RefSeq" id="XP_017329233.1"/>
    </source>
</evidence>
<dbReference type="Proteomes" id="UP000221080">
    <property type="component" value="Chromosome 8"/>
</dbReference>
<dbReference type="InterPro" id="IPR055350">
    <property type="entry name" value="CCDC142_C"/>
</dbReference>
<dbReference type="RefSeq" id="XP_017329234.1">
    <property type="nucleotide sequence ID" value="XM_017473745.3"/>
</dbReference>
<feature type="region of interest" description="Disordered" evidence="2">
    <location>
        <begin position="1"/>
        <end position="51"/>
    </location>
</feature>
<protein>
    <submittedName>
        <fullName evidence="5 6">Uncharacterized protein ccdc142 isoform X1</fullName>
    </submittedName>
</protein>
<dbReference type="GeneID" id="108268669"/>
<dbReference type="CTD" id="84865"/>
<feature type="compositionally biased region" description="Polar residues" evidence="2">
    <location>
        <begin position="39"/>
        <end position="51"/>
    </location>
</feature>
<keyword evidence="4" id="KW-1185">Reference proteome</keyword>
<reference evidence="5 6" key="2">
    <citation type="submission" date="2025-04" db="UniProtKB">
        <authorList>
            <consortium name="RefSeq"/>
        </authorList>
    </citation>
    <scope>IDENTIFICATION</scope>
    <source>
        <tissue evidence="5 6">Blood</tissue>
    </source>
</reference>
<dbReference type="InterPro" id="IPR026700">
    <property type="entry name" value="CCDC142"/>
</dbReference>
<evidence type="ECO:0000256" key="2">
    <source>
        <dbReference type="SAM" id="MobiDB-lite"/>
    </source>
</evidence>
<sequence length="1028" mass="116240">MAQTSSIPQEGHSEAEPNQTQTHTPTHPHAADRALPSAVTDSSELQASDTDQVTVKKTNSYPEILPDTYLSKDKRDGRLCSPYQGPVTKSRRKTDPLFQTRSGSNLKHLLRQKSDSSTRNYENGDHFVARQDLTSRSSQRLQQLERTLVSLRSQCRVLRGSGGCLRGCVTGLTTSGEAEFYHHPQAPAFSQHYAQLQNLLEQRAQLLFLHEYGRRCRAAKCFISRLGDVLGKAHLLASRGQNSNEQANSQWNLDLRAMCEELQVHVRHWDMLYARVRSDPFLRAVVFSRTEMLGSMQKGLWLLGQQALLLMENCMHTVLKALAAAQLVRVPRDALEDLLSALELYNQVIANPRSQKRAAAWSFFTSDYSPIGSGLPRKHLRPGASLVVEIMEIVARHRAQIAARQLYSWTCQQTDLLSLAGQTSTKRADSDCPDLFVPSTSDRSTSILDKSSKQPRHSFWSSSHLPLFMFAHEDREDILETFFQVLVSSTDLLVPRISRRPWSASAERRCRASGREENPKMYLSGVQNVVQQMDLSSMDARGALFSQYTDTLWREFGKAVIERFYYPSYIGVLGGMNQWNDQMVFLLVRWLKQACKEELVPAECKDVLNRFCAHVLSTAAFMHWDAIMCESLGLGTKDKCSPRATTEPSSVRTATMEVVLQLFPPLLSVLQLLQTPQTNFGEEETRSIGSYHLGLLRRAQATVQSATFWVMSKTYQFLASWSLAKFVLVTQGDLKALKEMVESLVQQLNTVGGSTDHHRHLIVEHGLQLSHAVSQLQAFSELVLRIFSMDCKKMSMEIFEQTMPSAKHWRVNYKTELPSTPSDYAAFAAQSVLGQVFEGVQPLPDETRIPALEEAMTAFMEAWMEHILKQKIKFSVRGALQLKQDFDLIRELIRSEKYSLSEELHQRLLSLHVFHQADSAIVCLLQQPVTKSYMPSQRWEPFRHCCPNRAQVVDQAVGSLNNLETLDIQAACHQALTRAEGSVSPELLSTAPPESYLAVAQQEWLDLRIHTSSRWRIPGLRCFTKSEP</sequence>
<evidence type="ECO:0000259" key="3">
    <source>
        <dbReference type="Pfam" id="PF14923"/>
    </source>
</evidence>
<dbReference type="PANTHER" id="PTHR21436:SF2">
    <property type="entry name" value="COILED-COIL DOMAIN-CONTAINING PROTEIN 142"/>
    <property type="match status" value="1"/>
</dbReference>
<feature type="coiled-coil region" evidence="1">
    <location>
        <begin position="134"/>
        <end position="161"/>
    </location>
</feature>
<dbReference type="KEGG" id="ipu:108268669"/>
<accession>A0A2D0RFD1</accession>
<dbReference type="Pfam" id="PF14923">
    <property type="entry name" value="CCDC142"/>
    <property type="match status" value="1"/>
</dbReference>
<reference evidence="4" key="1">
    <citation type="journal article" date="2016" name="Nat. Commun.">
        <title>The channel catfish genome sequence provides insights into the evolution of scale formation in teleosts.</title>
        <authorList>
            <person name="Liu Z."/>
            <person name="Liu S."/>
            <person name="Yao J."/>
            <person name="Bao L."/>
            <person name="Zhang J."/>
            <person name="Li Y."/>
            <person name="Jiang C."/>
            <person name="Sun L."/>
            <person name="Wang R."/>
            <person name="Zhang Y."/>
            <person name="Zhou T."/>
            <person name="Zeng Q."/>
            <person name="Fu Q."/>
            <person name="Gao S."/>
            <person name="Li N."/>
            <person name="Koren S."/>
            <person name="Jiang Y."/>
            <person name="Zimin A."/>
            <person name="Xu P."/>
            <person name="Phillippy A.M."/>
            <person name="Geng X."/>
            <person name="Song L."/>
            <person name="Sun F."/>
            <person name="Li C."/>
            <person name="Wang X."/>
            <person name="Chen A."/>
            <person name="Jin Y."/>
            <person name="Yuan Z."/>
            <person name="Yang Y."/>
            <person name="Tan S."/>
            <person name="Peatman E."/>
            <person name="Lu J."/>
            <person name="Qin Z."/>
            <person name="Dunham R."/>
            <person name="Li Z."/>
            <person name="Sonstegard T."/>
            <person name="Feng J."/>
            <person name="Danzmann R.G."/>
            <person name="Schroeder S."/>
            <person name="Scheffler B."/>
            <person name="Duke M.V."/>
            <person name="Ballard L."/>
            <person name="Kucuktas H."/>
            <person name="Kaltenboeck L."/>
            <person name="Liu H."/>
            <person name="Armbruster J."/>
            <person name="Xie Y."/>
            <person name="Kirby M.L."/>
            <person name="Tian Y."/>
            <person name="Flanagan M.E."/>
            <person name="Mu W."/>
            <person name="Waldbieser G.C."/>
        </authorList>
    </citation>
    <scope>NUCLEOTIDE SEQUENCE [LARGE SCALE GENOMIC DNA]</scope>
    <source>
        <strain evidence="4">SDA103</strain>
    </source>
</reference>
<dbReference type="OrthoDB" id="6579237at2759"/>